<feature type="region of interest" description="Disordered" evidence="1">
    <location>
        <begin position="583"/>
        <end position="609"/>
    </location>
</feature>
<dbReference type="PROSITE" id="PS50172">
    <property type="entry name" value="BRCT"/>
    <property type="match status" value="1"/>
</dbReference>
<dbReference type="Pfam" id="PF07929">
    <property type="entry name" value="PRiA4_ORF3"/>
    <property type="match status" value="1"/>
</dbReference>
<feature type="region of interest" description="Disordered" evidence="1">
    <location>
        <begin position="46"/>
        <end position="76"/>
    </location>
</feature>
<feature type="region of interest" description="Disordered" evidence="1">
    <location>
        <begin position="314"/>
        <end position="341"/>
    </location>
</feature>
<evidence type="ECO:0000313" key="4">
    <source>
        <dbReference type="Proteomes" id="UP000309734"/>
    </source>
</evidence>
<dbReference type="InterPro" id="IPR012912">
    <property type="entry name" value="Plasmid_pRiA4b_Orf3-like"/>
</dbReference>
<evidence type="ECO:0000256" key="1">
    <source>
        <dbReference type="SAM" id="MobiDB-lite"/>
    </source>
</evidence>
<dbReference type="Gene3D" id="3.10.290.30">
    <property type="entry name" value="MM3350-like"/>
    <property type="match status" value="1"/>
</dbReference>
<sequence length="858" mass="94678">MSRFENWKATISRDDAQASAGRDLLSEAFNSAVNAFGNPQKLQSLGSVAANPSSTTKASAQRPVSSATPVGQDSPVALEQRNVVANPTIHHSPSTTSNTVRQQLPPLSQVVAAATQNPEQQDVILNPPTSASIAQPRPGQHRIARQSVISPPIADNVEQEPPLKRRRIVGSEARSGRASALPSIPADGRLANPQGAENCLSGCVFIFSGELPTLSRVAAKGLVERYGGQVTGAPDEHTTHAVLGHGVTRAKITILDRYRVQPLDEQGLLRLIEETPANGGHWEESPSRDISHAPVLADDPVSIGDLAEDTAIEGAAQESSSTVRQSEGVAAADSIDRPGVTWPFAEPPNLVRHVPNPTQVQESGAAVLIKDEMLDVAPEVDTEPEVNRALRSQYAKAWGTPQVRRGELTKINFGVDYEKGEMRLIKHEIRRRGGKVVRISQADVLVMDSHFNSIATHQTYTRYRPGLAVNSKDFLAAFPVLETLSFELQRDVYSATPESPIQTSSNGDPSRGIEVARDRSALIGPSTLTSVQQNGPDDTVPRLQSDRIARARAKYEDLIAQRDAFVAVRDRKIRRLERRRRNYYDSDSEDTAAIEQEQNNEERSFRPPSPAFPPIMDEVASDGYASSCDEHEIHRAILRSTKRMKPAKVKKGYLIQIKMVLRGPNGAAAVNAVNGKPGVTRTLRVPAATSFRQLADILNTAFGWRGDKNWDFLIASNAGKWSTVEPPPWQFVARVLKIVTPQTMKRVQVPDEPEAYFKSREVRLFDVWGRHQPRQCENLQVWYAYHSGIEWAHQISFLGEANDRLFEASRMEPDRKYWCISGEGHAHPEDHPGKLDKWRGKTVYGHGTWQRSIESCPI</sequence>
<dbReference type="SUPFAM" id="SSF159941">
    <property type="entry name" value="MM3350-like"/>
    <property type="match status" value="1"/>
</dbReference>
<evidence type="ECO:0000259" key="2">
    <source>
        <dbReference type="PROSITE" id="PS50172"/>
    </source>
</evidence>
<dbReference type="Proteomes" id="UP000309734">
    <property type="component" value="Unassembled WGS sequence"/>
</dbReference>
<dbReference type="InterPro" id="IPR036420">
    <property type="entry name" value="BRCT_dom_sf"/>
</dbReference>
<proteinExistence type="predicted"/>
<protein>
    <recommendedName>
        <fullName evidence="2">BRCT domain-containing protein</fullName>
    </recommendedName>
</protein>
<reference evidence="3 4" key="1">
    <citation type="submission" date="2018-10" db="EMBL/GenBank/DDBJ databases">
        <title>Fifty Aureobasidium pullulans genomes reveal a recombining polyextremotolerant generalist.</title>
        <authorList>
            <person name="Gostincar C."/>
            <person name="Turk M."/>
            <person name="Zajc J."/>
            <person name="Gunde-Cimerman N."/>
        </authorList>
    </citation>
    <scope>NUCLEOTIDE SEQUENCE [LARGE SCALE GENOMIC DNA]</scope>
    <source>
        <strain evidence="3 4">EXF-3519</strain>
    </source>
</reference>
<dbReference type="SMART" id="SM00292">
    <property type="entry name" value="BRCT"/>
    <property type="match status" value="1"/>
</dbReference>
<dbReference type="SUPFAM" id="SSF52113">
    <property type="entry name" value="BRCT domain"/>
    <property type="match status" value="1"/>
</dbReference>
<dbReference type="InterPro" id="IPR001357">
    <property type="entry name" value="BRCT_dom"/>
</dbReference>
<gene>
    <name evidence="3" type="ORF">D6C85_04548</name>
</gene>
<name>A0A4S9X4C9_AURPU</name>
<evidence type="ECO:0000313" key="3">
    <source>
        <dbReference type="EMBL" id="THZ72664.1"/>
    </source>
</evidence>
<feature type="compositionally biased region" description="Polar residues" evidence="1">
    <location>
        <begin position="46"/>
        <end position="71"/>
    </location>
</feature>
<dbReference type="AlphaFoldDB" id="A0A4S9X4C9"/>
<dbReference type="EMBL" id="QZBS01000116">
    <property type="protein sequence ID" value="THZ72664.1"/>
    <property type="molecule type" value="Genomic_DNA"/>
</dbReference>
<dbReference type="Gene3D" id="3.40.50.10190">
    <property type="entry name" value="BRCT domain"/>
    <property type="match status" value="1"/>
</dbReference>
<dbReference type="InterPro" id="IPR024047">
    <property type="entry name" value="MM3350-like_sf"/>
</dbReference>
<accession>A0A4S9X4C9</accession>
<dbReference type="Pfam" id="PF00533">
    <property type="entry name" value="BRCT"/>
    <property type="match status" value="1"/>
</dbReference>
<organism evidence="3 4">
    <name type="scientific">Aureobasidium pullulans</name>
    <name type="common">Black yeast</name>
    <name type="synonym">Pullularia pullulans</name>
    <dbReference type="NCBI Taxonomy" id="5580"/>
    <lineage>
        <taxon>Eukaryota</taxon>
        <taxon>Fungi</taxon>
        <taxon>Dikarya</taxon>
        <taxon>Ascomycota</taxon>
        <taxon>Pezizomycotina</taxon>
        <taxon>Dothideomycetes</taxon>
        <taxon>Dothideomycetidae</taxon>
        <taxon>Dothideales</taxon>
        <taxon>Saccotheciaceae</taxon>
        <taxon>Aureobasidium</taxon>
    </lineage>
</organism>
<comment type="caution">
    <text evidence="3">The sequence shown here is derived from an EMBL/GenBank/DDBJ whole genome shotgun (WGS) entry which is preliminary data.</text>
</comment>
<feature type="domain" description="BRCT" evidence="2">
    <location>
        <begin position="195"/>
        <end position="242"/>
    </location>
</feature>